<keyword evidence="9" id="KW-1133">Transmembrane helix</keyword>
<keyword evidence="7" id="KW-0393">Immunoglobulin domain</keyword>
<dbReference type="GeneTree" id="ENSGT00940000156511"/>
<dbReference type="GO" id="GO:0070593">
    <property type="term" value="P:dendrite self-avoidance"/>
    <property type="evidence" value="ECO:0007669"/>
    <property type="project" value="TreeGrafter"/>
</dbReference>
<dbReference type="PROSITE" id="PS50835">
    <property type="entry name" value="IG_LIKE"/>
    <property type="match status" value="6"/>
</dbReference>
<keyword evidence="10" id="KW-0732">Signal</keyword>
<dbReference type="SMART" id="SM00406">
    <property type="entry name" value="IGv"/>
    <property type="match status" value="2"/>
</dbReference>
<name>A0A3B3SZ02_9TELE</name>
<protein>
    <recommendedName>
        <fullName evidence="11">Ig-like domain-containing protein</fullName>
    </recommendedName>
</protein>
<evidence type="ECO:0000256" key="3">
    <source>
        <dbReference type="ARBA" id="ARBA00022737"/>
    </source>
</evidence>
<dbReference type="GO" id="GO:0030424">
    <property type="term" value="C:axon"/>
    <property type="evidence" value="ECO:0007669"/>
    <property type="project" value="TreeGrafter"/>
</dbReference>
<dbReference type="Proteomes" id="UP000261540">
    <property type="component" value="Unplaced"/>
</dbReference>
<dbReference type="PANTHER" id="PTHR10075">
    <property type="entry name" value="BASIGIN RELATED"/>
    <property type="match status" value="1"/>
</dbReference>
<dbReference type="InterPro" id="IPR013106">
    <property type="entry name" value="Ig_V-set"/>
</dbReference>
<keyword evidence="6" id="KW-0325">Glycoprotein</keyword>
<feature type="compositionally biased region" description="Polar residues" evidence="8">
    <location>
        <begin position="860"/>
        <end position="872"/>
    </location>
</feature>
<dbReference type="Ensembl" id="ENSPKIT00000016809.1">
    <property type="protein sequence ID" value="ENSPKIP00000035869.1"/>
    <property type="gene ID" value="ENSPKIG00000014646.1"/>
</dbReference>
<dbReference type="Pfam" id="PF13927">
    <property type="entry name" value="Ig_3"/>
    <property type="match status" value="3"/>
</dbReference>
<reference evidence="12" key="2">
    <citation type="submission" date="2025-09" db="UniProtKB">
        <authorList>
            <consortium name="Ensembl"/>
        </authorList>
    </citation>
    <scope>IDENTIFICATION</scope>
</reference>
<comment type="subcellular location">
    <subcellularLocation>
        <location evidence="1">Cell membrane</location>
    </subcellularLocation>
</comment>
<feature type="compositionally biased region" description="Polar residues" evidence="8">
    <location>
        <begin position="802"/>
        <end position="851"/>
    </location>
</feature>
<evidence type="ECO:0000256" key="8">
    <source>
        <dbReference type="SAM" id="MobiDB-lite"/>
    </source>
</evidence>
<feature type="domain" description="Ig-like" evidence="11">
    <location>
        <begin position="422"/>
        <end position="512"/>
    </location>
</feature>
<evidence type="ECO:0000313" key="12">
    <source>
        <dbReference type="Ensembl" id="ENSPKIP00000035869.1"/>
    </source>
</evidence>
<feature type="domain" description="Ig-like" evidence="11">
    <location>
        <begin position="513"/>
        <end position="600"/>
    </location>
</feature>
<feature type="domain" description="Ig-like" evidence="11">
    <location>
        <begin position="318"/>
        <end position="410"/>
    </location>
</feature>
<accession>A0A3B3SZ02</accession>
<evidence type="ECO:0000256" key="2">
    <source>
        <dbReference type="ARBA" id="ARBA00022475"/>
    </source>
</evidence>
<feature type="compositionally biased region" description="Polar residues" evidence="8">
    <location>
        <begin position="1024"/>
        <end position="1040"/>
    </location>
</feature>
<evidence type="ECO:0000256" key="5">
    <source>
        <dbReference type="ARBA" id="ARBA00023157"/>
    </source>
</evidence>
<evidence type="ECO:0000256" key="9">
    <source>
        <dbReference type="SAM" id="Phobius"/>
    </source>
</evidence>
<dbReference type="GO" id="GO:0007156">
    <property type="term" value="P:homophilic cell adhesion via plasma membrane adhesion molecules"/>
    <property type="evidence" value="ECO:0007669"/>
    <property type="project" value="TreeGrafter"/>
</dbReference>
<dbReference type="GO" id="GO:0005886">
    <property type="term" value="C:plasma membrane"/>
    <property type="evidence" value="ECO:0007669"/>
    <property type="project" value="UniProtKB-SubCell"/>
</dbReference>
<dbReference type="GO" id="GO:0098632">
    <property type="term" value="F:cell-cell adhesion mediator activity"/>
    <property type="evidence" value="ECO:0007669"/>
    <property type="project" value="TreeGrafter"/>
</dbReference>
<dbReference type="SMART" id="SM00408">
    <property type="entry name" value="IGc2"/>
    <property type="match status" value="6"/>
</dbReference>
<dbReference type="InterPro" id="IPR003598">
    <property type="entry name" value="Ig_sub2"/>
</dbReference>
<dbReference type="Gene3D" id="2.60.40.10">
    <property type="entry name" value="Immunoglobulins"/>
    <property type="match status" value="6"/>
</dbReference>
<feature type="region of interest" description="Disordered" evidence="8">
    <location>
        <begin position="1009"/>
        <end position="1046"/>
    </location>
</feature>
<dbReference type="SUPFAM" id="SSF48726">
    <property type="entry name" value="Immunoglobulin"/>
    <property type="match status" value="6"/>
</dbReference>
<sequence>MISLLTSLGLEQMLGCLRAAVLTCFLWMHLPATELSFTAPPEDLVGLPDGPLVLPCPVYSPNQKGAETVHWERGSGSSLPGPEERIHQLSNGSLFFSRLLEGDFGIYLCQVQDGTDRIRATVRVKKAGMEAVFFSPKSQLVPEGDSVFLQCISGDSRPPAHITWEKDGSPVTKGNQIQGQYGGGSHLKTTGTLYLADVSKDDEGEYICVTHNPLLSIRLQSAVATLTVQAHHAAPKIIKGPENITVATDTEASLHCAIQGFPLPMVHWFKNSVPLQNDSRWSFSNSGQLLVFSKVSEEDEGFYHCEARGLKTSVRSQPAYLQTAEMEWSFMQQPVNTTAQAGDSVTLICKPPRSRPPARITWFKNARPLTQKPHFSQLPSGDLLFHRLQEADRGSYFCRASNSLLPRAVSSRKAYLNVQAPPSVMLWPKLVTAVLGSRVTLHCQVSGYPLPRITWSKQGRSVQTGGRVTLGISNATLYFSSVKAYDEGSYTCHATNTIGRAQGTASVRVAVSPVIISFPREVRSSVGVSVVLPCQAVGSSPMRYTWNQGPGHTPISSSSRIRVDEDGMLNITRLERADAGEYHCIAENVAGWDRRTANIIVLAEENATERGIVSTATLMGCTPFQSLLSNYKCQQNMNISTSTGRTLADRMLVNGSLPEVTTRGTKTAGSIKIHNSSESPGFRSSRLTPEDIWSVVRPRDITDHPAQGPASSSGFVWIPAILSESATAQVTQRDRRVRATPVFSPGSEQALVYEKTASQMTLGLSELGRGHFAPGLPPSFHLQPAELQTPPSEVYSPPAFSHSRSTKNQIPPTFRYSSPNFFHSTLHDNQSPPSYQHTPPTTFQSLSTENQTPPPDLYSPPTTFQSLSTENQTPPPDLYSPPTTFQSLSTENQTPPPDLYSPPTTFQSLSSKDQTSLPDLYSPPTTFQSLSTENQTPPPDLYSPPTSFQFQSPEASPDYLYIPHVNLLSLAPGLHTSHPVAPTQSTKPLTTSIGPVLSRKDDIISTVPKLQDWNRPTRPDKPSNTELTEWPRKNTSQAPMRTSDDTARVKQHHPLSWFPALEKHDIPIVVGVGVSLTFIFITMAFYSLVQKNDPALAGRGAQRGLGAPCRRGGRLEIRRTYENRAFEDDDFVAVIEQSPDAFGTRAPLPTPGAKTGMTESPGETQPAPASPVPAQLDTEHRNELQMVCRSEREKHPPSPQPNMRLGDSEHWRPCPDPLPLPASPKPSREDGLHTSLTLQTSEAFTTPVSHSVNISHASGPLLLSHCISMGVTTVAVDVHFYPSAPTPPPPPPGSRLADSPESDRVTPSMQCEHRVCL</sequence>
<keyword evidence="2" id="KW-1003">Cell membrane</keyword>
<organism evidence="12 13">
    <name type="scientific">Paramormyrops kingsleyae</name>
    <dbReference type="NCBI Taxonomy" id="1676925"/>
    <lineage>
        <taxon>Eukaryota</taxon>
        <taxon>Metazoa</taxon>
        <taxon>Chordata</taxon>
        <taxon>Craniata</taxon>
        <taxon>Vertebrata</taxon>
        <taxon>Euteleostomi</taxon>
        <taxon>Actinopterygii</taxon>
        <taxon>Neopterygii</taxon>
        <taxon>Teleostei</taxon>
        <taxon>Osteoglossocephala</taxon>
        <taxon>Osteoglossomorpha</taxon>
        <taxon>Osteoglossiformes</taxon>
        <taxon>Mormyridae</taxon>
        <taxon>Paramormyrops</taxon>
    </lineage>
</organism>
<evidence type="ECO:0000256" key="1">
    <source>
        <dbReference type="ARBA" id="ARBA00004236"/>
    </source>
</evidence>
<evidence type="ECO:0000259" key="11">
    <source>
        <dbReference type="PROSITE" id="PS50835"/>
    </source>
</evidence>
<dbReference type="FunFam" id="2.60.40.10:FF:000005">
    <property type="entry name" value="Neuronal cell adhesion molecule"/>
    <property type="match status" value="1"/>
</dbReference>
<feature type="compositionally biased region" description="Polar residues" evidence="8">
    <location>
        <begin position="902"/>
        <end position="935"/>
    </location>
</feature>
<feature type="region of interest" description="Disordered" evidence="8">
    <location>
        <begin position="1140"/>
        <end position="1174"/>
    </location>
</feature>
<feature type="signal peptide" evidence="10">
    <location>
        <begin position="1"/>
        <end position="19"/>
    </location>
</feature>
<keyword evidence="13" id="KW-1185">Reference proteome</keyword>
<dbReference type="InterPro" id="IPR036179">
    <property type="entry name" value="Ig-like_dom_sf"/>
</dbReference>
<feature type="region of interest" description="Disordered" evidence="8">
    <location>
        <begin position="1189"/>
        <end position="1232"/>
    </location>
</feature>
<proteinExistence type="predicted"/>
<dbReference type="Pfam" id="PF07679">
    <property type="entry name" value="I-set"/>
    <property type="match status" value="2"/>
</dbReference>
<keyword evidence="3" id="KW-0677">Repeat</keyword>
<feature type="transmembrane region" description="Helical" evidence="9">
    <location>
        <begin position="1068"/>
        <end position="1089"/>
    </location>
</feature>
<keyword evidence="9" id="KW-0812">Transmembrane</keyword>
<keyword evidence="4 9" id="KW-0472">Membrane</keyword>
<feature type="chain" id="PRO_5017273452" description="Ig-like domain-containing protein" evidence="10">
    <location>
        <begin position="20"/>
        <end position="1317"/>
    </location>
</feature>
<dbReference type="InterPro" id="IPR003599">
    <property type="entry name" value="Ig_sub"/>
</dbReference>
<feature type="compositionally biased region" description="Pro residues" evidence="8">
    <location>
        <begin position="1214"/>
        <end position="1224"/>
    </location>
</feature>
<keyword evidence="5" id="KW-1015">Disulfide bond</keyword>
<feature type="domain" description="Ig-like" evidence="11">
    <location>
        <begin position="130"/>
        <end position="227"/>
    </location>
</feature>
<feature type="compositionally biased region" description="Pro residues" evidence="8">
    <location>
        <begin position="1284"/>
        <end position="1293"/>
    </location>
</feature>
<feature type="region of interest" description="Disordered" evidence="8">
    <location>
        <begin position="775"/>
        <end position="950"/>
    </location>
</feature>
<dbReference type="InterPro" id="IPR013783">
    <property type="entry name" value="Ig-like_fold"/>
</dbReference>
<dbReference type="CDD" id="cd00096">
    <property type="entry name" value="Ig"/>
    <property type="match status" value="2"/>
</dbReference>
<feature type="region of interest" description="Disordered" evidence="8">
    <location>
        <begin position="1283"/>
        <end position="1310"/>
    </location>
</feature>
<reference evidence="12" key="1">
    <citation type="submission" date="2025-08" db="UniProtKB">
        <authorList>
            <consortium name="Ensembl"/>
        </authorList>
    </citation>
    <scope>IDENTIFICATION</scope>
</reference>
<evidence type="ECO:0000256" key="6">
    <source>
        <dbReference type="ARBA" id="ARBA00023180"/>
    </source>
</evidence>
<dbReference type="PANTHER" id="PTHR10075:SF103">
    <property type="entry name" value="ROUNDABOUT HOMOLOG 4"/>
    <property type="match status" value="1"/>
</dbReference>
<dbReference type="InterPro" id="IPR007110">
    <property type="entry name" value="Ig-like_dom"/>
</dbReference>
<evidence type="ECO:0000313" key="13">
    <source>
        <dbReference type="Proteomes" id="UP000261540"/>
    </source>
</evidence>
<evidence type="ECO:0000256" key="4">
    <source>
        <dbReference type="ARBA" id="ARBA00023136"/>
    </source>
</evidence>
<dbReference type="SMART" id="SM00409">
    <property type="entry name" value="IG"/>
    <property type="match status" value="6"/>
</dbReference>
<dbReference type="GO" id="GO:0007411">
    <property type="term" value="P:axon guidance"/>
    <property type="evidence" value="ECO:0007669"/>
    <property type="project" value="TreeGrafter"/>
</dbReference>
<feature type="domain" description="Ig-like" evidence="11">
    <location>
        <begin position="235"/>
        <end position="315"/>
    </location>
</feature>
<evidence type="ECO:0000256" key="7">
    <source>
        <dbReference type="ARBA" id="ARBA00023319"/>
    </source>
</evidence>
<dbReference type="InterPro" id="IPR013098">
    <property type="entry name" value="Ig_I-set"/>
</dbReference>
<feature type="compositionally biased region" description="Polar residues" evidence="8">
    <location>
        <begin position="881"/>
        <end position="893"/>
    </location>
</feature>
<evidence type="ECO:0000256" key="10">
    <source>
        <dbReference type="SAM" id="SignalP"/>
    </source>
</evidence>
<feature type="domain" description="Ig-like" evidence="11">
    <location>
        <begin position="31"/>
        <end position="125"/>
    </location>
</feature>